<reference evidence="3" key="1">
    <citation type="submission" date="2023-03" db="EMBL/GenBank/DDBJ databases">
        <title>Edaphobacter sp.</title>
        <authorList>
            <person name="Huber K.J."/>
            <person name="Papendorf J."/>
            <person name="Pilke C."/>
            <person name="Bunk B."/>
            <person name="Sproeer C."/>
            <person name="Pester M."/>
        </authorList>
    </citation>
    <scope>NUCLEOTIDE SEQUENCE</scope>
    <source>
        <strain evidence="3">DSM 110680</strain>
    </source>
</reference>
<evidence type="ECO:0000256" key="2">
    <source>
        <dbReference type="SAM" id="SignalP"/>
    </source>
</evidence>
<dbReference type="PROSITE" id="PS51257">
    <property type="entry name" value="PROKAR_LIPOPROTEIN"/>
    <property type="match status" value="1"/>
</dbReference>
<dbReference type="EMBL" id="CP121196">
    <property type="protein sequence ID" value="XBH18191.1"/>
    <property type="molecule type" value="Genomic_DNA"/>
</dbReference>
<evidence type="ECO:0000256" key="1">
    <source>
        <dbReference type="SAM" id="MobiDB-lite"/>
    </source>
</evidence>
<evidence type="ECO:0000313" key="3">
    <source>
        <dbReference type="EMBL" id="XBH18191.1"/>
    </source>
</evidence>
<protein>
    <recommendedName>
        <fullName evidence="4">Outer membrane lipoprotein-sorting protein</fullName>
    </recommendedName>
</protein>
<proteinExistence type="predicted"/>
<organism evidence="3">
    <name type="scientific">Telmatobacter sp. DSM 110680</name>
    <dbReference type="NCBI Taxonomy" id="3036704"/>
    <lineage>
        <taxon>Bacteria</taxon>
        <taxon>Pseudomonadati</taxon>
        <taxon>Acidobacteriota</taxon>
        <taxon>Terriglobia</taxon>
        <taxon>Terriglobales</taxon>
        <taxon>Acidobacteriaceae</taxon>
        <taxon>Telmatobacter</taxon>
    </lineage>
</organism>
<name>A0AAU7DLF9_9BACT</name>
<feature type="signal peptide" evidence="2">
    <location>
        <begin position="1"/>
        <end position="23"/>
    </location>
</feature>
<feature type="region of interest" description="Disordered" evidence="1">
    <location>
        <begin position="253"/>
        <end position="282"/>
    </location>
</feature>
<gene>
    <name evidence="3" type="ORF">P8935_02400</name>
</gene>
<sequence>MRRKYWTVAILLTLAACAPRADAQLTSSSDPLVLAQKQIARYLSKLADLHCLEIVTQQKLNAKGHVDETERSQFDYLIMMNGSDDEFQLNESRIEPPDAKHKSISTPMLTTNGISTLLLVFHPYYSNAFSFATGREEMLGNKAAIPIHFAHINGRRTPAALALRGREYPLEFQGTAWMDEASGEVIQVNASLMHDMSDVGLRSMEIHVEYKPENLGKETWTLPAKAVVDVTTPRQHWRNTHVFQSYKSFSTDAQQDPNFKVHPDSLAPPGSETSKPDVKEQQ</sequence>
<accession>A0AAU7DLF9</accession>
<keyword evidence="2" id="KW-0732">Signal</keyword>
<dbReference type="AlphaFoldDB" id="A0AAU7DLF9"/>
<evidence type="ECO:0008006" key="4">
    <source>
        <dbReference type="Google" id="ProtNLM"/>
    </source>
</evidence>
<dbReference type="RefSeq" id="WP_348263414.1">
    <property type="nucleotide sequence ID" value="NZ_CP121196.1"/>
</dbReference>
<feature type="chain" id="PRO_5043391859" description="Outer membrane lipoprotein-sorting protein" evidence="2">
    <location>
        <begin position="24"/>
        <end position="282"/>
    </location>
</feature>